<protein>
    <recommendedName>
        <fullName evidence="3">WXG100 family type VII secretion target</fullName>
    </recommendedName>
</protein>
<sequence length="129" mass="13463">MEALDMLGVLQLPEDLIDEVRGMLGRNADELEQNNVNPIGAVFGGSEAGAQLGHHSSVAQQHVAKAVLQMAAGLRGYRDNLSSFTDNMVDTDVSNATALNGIAESTSCVAAPSFETNNSCSLPLSTEGD</sequence>
<organism evidence="1 2">
    <name type="scientific">Nocardioides aquiterrae</name>
    <dbReference type="NCBI Taxonomy" id="203799"/>
    <lineage>
        <taxon>Bacteria</taxon>
        <taxon>Bacillati</taxon>
        <taxon>Actinomycetota</taxon>
        <taxon>Actinomycetes</taxon>
        <taxon>Propionibacteriales</taxon>
        <taxon>Nocardioidaceae</taxon>
        <taxon>Nocardioides</taxon>
    </lineage>
</organism>
<gene>
    <name evidence="1" type="ORF">GCM10009606_22400</name>
</gene>
<comment type="caution">
    <text evidence="1">The sequence shown here is derived from an EMBL/GenBank/DDBJ whole genome shotgun (WGS) entry which is preliminary data.</text>
</comment>
<name>A0ABP4EX64_9ACTN</name>
<evidence type="ECO:0008006" key="3">
    <source>
        <dbReference type="Google" id="ProtNLM"/>
    </source>
</evidence>
<dbReference type="EMBL" id="BAAAJE010000008">
    <property type="protein sequence ID" value="GAA1142309.1"/>
    <property type="molecule type" value="Genomic_DNA"/>
</dbReference>
<proteinExistence type="predicted"/>
<keyword evidence="2" id="KW-1185">Reference proteome</keyword>
<reference evidence="2" key="1">
    <citation type="journal article" date="2019" name="Int. J. Syst. Evol. Microbiol.">
        <title>The Global Catalogue of Microorganisms (GCM) 10K type strain sequencing project: providing services to taxonomists for standard genome sequencing and annotation.</title>
        <authorList>
            <consortium name="The Broad Institute Genomics Platform"/>
            <consortium name="The Broad Institute Genome Sequencing Center for Infectious Disease"/>
            <person name="Wu L."/>
            <person name="Ma J."/>
        </authorList>
    </citation>
    <scope>NUCLEOTIDE SEQUENCE [LARGE SCALE GENOMIC DNA]</scope>
    <source>
        <strain evidence="2">JCM 11813</strain>
    </source>
</reference>
<evidence type="ECO:0000313" key="2">
    <source>
        <dbReference type="Proteomes" id="UP001499979"/>
    </source>
</evidence>
<dbReference type="Proteomes" id="UP001499979">
    <property type="component" value="Unassembled WGS sequence"/>
</dbReference>
<accession>A0ABP4EX64</accession>
<dbReference type="RefSeq" id="WP_343907619.1">
    <property type="nucleotide sequence ID" value="NZ_BAAAJE010000008.1"/>
</dbReference>
<evidence type="ECO:0000313" key="1">
    <source>
        <dbReference type="EMBL" id="GAA1142309.1"/>
    </source>
</evidence>